<proteinExistence type="predicted"/>
<protein>
    <submittedName>
        <fullName evidence="1">Uncharacterized protein</fullName>
    </submittedName>
</protein>
<reference evidence="1 2" key="1">
    <citation type="submission" date="2016-10" db="EMBL/GenBank/DDBJ databases">
        <title>Lutibacter sp. LPB0138, isolated from marine gastropod.</title>
        <authorList>
            <person name="Kim E."/>
            <person name="Yi H."/>
        </authorList>
    </citation>
    <scope>NUCLEOTIDE SEQUENCE [LARGE SCALE GENOMIC DNA]</scope>
    <source>
        <strain evidence="1 2">LPB0138</strain>
    </source>
</reference>
<keyword evidence="2" id="KW-1185">Reference proteome</keyword>
<dbReference type="Proteomes" id="UP000176050">
    <property type="component" value="Chromosome"/>
</dbReference>
<evidence type="ECO:0000313" key="2">
    <source>
        <dbReference type="Proteomes" id="UP000176050"/>
    </source>
</evidence>
<sequence length="357" mass="40724">MRNSIKITAIAFALTVIGCNTKTETITATDVVETPEVVELAAITAPKSIEQKRSVVFIAGYDKGGNTYYKDAKAYFESQNKEVVETAYSLQEIILWLNINHNNNPYSEIHIVNKSKLNEMSIETTVKGEKVTSETLKNVLADGSLPKLKNVLTKDAKLIFHASGIGNDIDLMDTFKEAFKTDIEPSIVSTSLVSVFGGKFTPHYLAKPYYGYYPTANSPGRIDLAKEFSKKYDDSDIDWFSVLDNESEKYQGDIYTYKFNVPVKWEFDYENEEEIPSFRTLEEMYDWMKENQEIAKDLEQMNIPIQKFRWFETVKGNKLIIKGKSTVVVVLEPVMSPAYPQEYMTPTIDNLRLFDTL</sequence>
<dbReference type="EMBL" id="CP017478">
    <property type="protein sequence ID" value="AOW19577.1"/>
    <property type="molecule type" value="Genomic_DNA"/>
</dbReference>
<dbReference type="AlphaFoldDB" id="A0A1D8P4U5"/>
<evidence type="ECO:0000313" key="1">
    <source>
        <dbReference type="EMBL" id="AOW19577.1"/>
    </source>
</evidence>
<organism evidence="1 2">
    <name type="scientific">Urechidicola croceus</name>
    <dbReference type="NCBI Taxonomy" id="1850246"/>
    <lineage>
        <taxon>Bacteria</taxon>
        <taxon>Pseudomonadati</taxon>
        <taxon>Bacteroidota</taxon>
        <taxon>Flavobacteriia</taxon>
        <taxon>Flavobacteriales</taxon>
        <taxon>Flavobacteriaceae</taxon>
        <taxon>Urechidicola</taxon>
    </lineage>
</organism>
<dbReference type="STRING" id="1850246.LPB138_02290"/>
<name>A0A1D8P4U5_9FLAO</name>
<dbReference type="OrthoDB" id="1184647at2"/>
<dbReference type="PROSITE" id="PS51257">
    <property type="entry name" value="PROKAR_LIPOPROTEIN"/>
    <property type="match status" value="1"/>
</dbReference>
<dbReference type="RefSeq" id="WP_070235693.1">
    <property type="nucleotide sequence ID" value="NZ_CP017478.1"/>
</dbReference>
<gene>
    <name evidence="1" type="ORF">LPB138_02290</name>
</gene>
<dbReference type="KEGG" id="lul:LPB138_02290"/>
<accession>A0A1D8P4U5</accession>